<dbReference type="Gene3D" id="2.40.30.10">
    <property type="entry name" value="Translation factors"/>
    <property type="match status" value="1"/>
</dbReference>
<dbReference type="PANTHER" id="PTHR42815:SF2">
    <property type="entry name" value="FAD-BINDING, PUTATIVE (AFU_ORTHOLOGUE AFUA_6G07600)-RELATED"/>
    <property type="match status" value="1"/>
</dbReference>
<organism evidence="2 3">
    <name type="scientific">Rhizophlyctis rosea</name>
    <dbReference type="NCBI Taxonomy" id="64517"/>
    <lineage>
        <taxon>Eukaryota</taxon>
        <taxon>Fungi</taxon>
        <taxon>Fungi incertae sedis</taxon>
        <taxon>Chytridiomycota</taxon>
        <taxon>Chytridiomycota incertae sedis</taxon>
        <taxon>Chytridiomycetes</taxon>
        <taxon>Rhizophlyctidales</taxon>
        <taxon>Rhizophlyctidaceae</taxon>
        <taxon>Rhizophlyctis</taxon>
    </lineage>
</organism>
<proteinExistence type="predicted"/>
<feature type="domain" description="Oxidoreductase FAD/NAD(P)-binding" evidence="1">
    <location>
        <begin position="461"/>
        <end position="571"/>
    </location>
</feature>
<dbReference type="InterPro" id="IPR001433">
    <property type="entry name" value="OxRdtase_FAD/NAD-bd"/>
</dbReference>
<dbReference type="PANTHER" id="PTHR42815">
    <property type="entry name" value="FAD-BINDING, PUTATIVE (AFU_ORTHOLOGUE AFUA_6G07600)-RELATED"/>
    <property type="match status" value="1"/>
</dbReference>
<dbReference type="SUPFAM" id="SSF52343">
    <property type="entry name" value="Ferredoxin reductase-like, C-terminal NADP-linked domain"/>
    <property type="match status" value="1"/>
</dbReference>
<keyword evidence="3" id="KW-1185">Reference proteome</keyword>
<evidence type="ECO:0000313" key="3">
    <source>
        <dbReference type="Proteomes" id="UP001212841"/>
    </source>
</evidence>
<evidence type="ECO:0000259" key="1">
    <source>
        <dbReference type="Pfam" id="PF00175"/>
    </source>
</evidence>
<dbReference type="Gene3D" id="3.40.50.80">
    <property type="entry name" value="Nucleotide-binding domain of ferredoxin-NADP reductase (FNR) module"/>
    <property type="match status" value="1"/>
</dbReference>
<dbReference type="Gene3D" id="2.30.110.10">
    <property type="entry name" value="Electron Transport, Fmn-binding Protein, Chain A"/>
    <property type="match status" value="1"/>
</dbReference>
<dbReference type="InterPro" id="IPR012349">
    <property type="entry name" value="Split_barrel_FMN-bd"/>
</dbReference>
<dbReference type="AlphaFoldDB" id="A0AAD5S5Z6"/>
<name>A0AAD5S5Z6_9FUNG</name>
<dbReference type="Pfam" id="PF00175">
    <property type="entry name" value="NAD_binding_1"/>
    <property type="match status" value="1"/>
</dbReference>
<reference evidence="2" key="1">
    <citation type="submission" date="2020-05" db="EMBL/GenBank/DDBJ databases">
        <title>Phylogenomic resolution of chytrid fungi.</title>
        <authorList>
            <person name="Stajich J.E."/>
            <person name="Amses K."/>
            <person name="Simmons R."/>
            <person name="Seto K."/>
            <person name="Myers J."/>
            <person name="Bonds A."/>
            <person name="Quandt C.A."/>
            <person name="Barry K."/>
            <person name="Liu P."/>
            <person name="Grigoriev I."/>
            <person name="Longcore J.E."/>
            <person name="James T.Y."/>
        </authorList>
    </citation>
    <scope>NUCLEOTIDE SEQUENCE</scope>
    <source>
        <strain evidence="2">JEL0318</strain>
    </source>
</reference>
<sequence>MPEQHSTFFSNLQYFALATTDSYGRPWATIVTGQPGQVVQALSKNTLAISTALPPGDPVGQCFETRKAILWAGLGVDFTNRRRNKVAGIVKYARANEGGKGELELRLETNESLGNCPKYITIRDLTNIQRTPQLITSQLNSSNILLTPDQKALINQASTVFLATRHFTDDTTISDMGLNHRGGSPGFVRTYNDSTSTYIILPDFSGNRFYQSLGNIQTDHYAGLVIPDFTTGDILHITGEAENLFDDEAESIMPRITLLTRIKITGLVHIKEGLNLRLNSPEQYSPYNPPIRYLTSELTLLNRPSSTPSNSARLTNINRISQNISTFTFTLEKPVTHLPGHFAIFDFSPHIHRTYAHMNEQTPQQVNDDFIRTWTISSAPPISSSSSSSKSEDSELTFGETTTLQCTIKHVALGAVTHFLHSLPAFLSSEIVLPFLGTGGDFSCFEMVDGKLSVPKKMVWIAAGVGITPFLAFYEALKKVKGIETDIVLLFAARGDESIVSDVFAPLGSGLVAINVRVFNSAAVEGGDSGEGDWRRTQKRRMTSVDIAEVPDVTDRVAYMCGPGGFMKDVAEWLAGAGVKGENIKKEEFAF</sequence>
<dbReference type="GO" id="GO:0016491">
    <property type="term" value="F:oxidoreductase activity"/>
    <property type="evidence" value="ECO:0007669"/>
    <property type="project" value="InterPro"/>
</dbReference>
<dbReference type="InterPro" id="IPR039261">
    <property type="entry name" value="FNR_nucleotide-bd"/>
</dbReference>
<dbReference type="SUPFAM" id="SSF50475">
    <property type="entry name" value="FMN-binding split barrel"/>
    <property type="match status" value="1"/>
</dbReference>
<dbReference type="Proteomes" id="UP001212841">
    <property type="component" value="Unassembled WGS sequence"/>
</dbReference>
<comment type="caution">
    <text evidence="2">The sequence shown here is derived from an EMBL/GenBank/DDBJ whole genome shotgun (WGS) entry which is preliminary data.</text>
</comment>
<gene>
    <name evidence="2" type="ORF">HK097_002147</name>
</gene>
<dbReference type="EMBL" id="JADGJD010001452">
    <property type="protein sequence ID" value="KAJ3041969.1"/>
    <property type="molecule type" value="Genomic_DNA"/>
</dbReference>
<evidence type="ECO:0000313" key="2">
    <source>
        <dbReference type="EMBL" id="KAJ3041969.1"/>
    </source>
</evidence>
<accession>A0AAD5S5Z6</accession>
<protein>
    <recommendedName>
        <fullName evidence="1">Oxidoreductase FAD/NAD(P)-binding domain-containing protein</fullName>
    </recommendedName>
</protein>